<dbReference type="SMART" id="SM00710">
    <property type="entry name" value="PbH1"/>
    <property type="match status" value="5"/>
</dbReference>
<dbReference type="PANTHER" id="PTHR36453:SF1">
    <property type="entry name" value="RIGHT HANDED BETA HELIX DOMAIN-CONTAINING PROTEIN"/>
    <property type="match status" value="1"/>
</dbReference>
<evidence type="ECO:0000313" key="2">
    <source>
        <dbReference type="EMBL" id="REE94586.1"/>
    </source>
</evidence>
<name>A0A3D9SFA5_9BACL</name>
<dbReference type="AlphaFoldDB" id="A0A3D9SFA5"/>
<keyword evidence="2" id="KW-0456">Lyase</keyword>
<dbReference type="Gene3D" id="2.160.20.10">
    <property type="entry name" value="Single-stranded right-handed beta-helix, Pectin lyase-like"/>
    <property type="match status" value="2"/>
</dbReference>
<dbReference type="Proteomes" id="UP000256304">
    <property type="component" value="Unassembled WGS sequence"/>
</dbReference>
<dbReference type="InterPro" id="IPR039448">
    <property type="entry name" value="Beta_helix"/>
</dbReference>
<evidence type="ECO:0000313" key="3">
    <source>
        <dbReference type="Proteomes" id="UP000256304"/>
    </source>
</evidence>
<dbReference type="GO" id="GO:0016829">
    <property type="term" value="F:lyase activity"/>
    <property type="evidence" value="ECO:0007669"/>
    <property type="project" value="UniProtKB-KW"/>
</dbReference>
<feature type="domain" description="Right handed beta helix" evidence="1">
    <location>
        <begin position="337"/>
        <end position="497"/>
    </location>
</feature>
<keyword evidence="3" id="KW-1185">Reference proteome</keyword>
<dbReference type="EMBL" id="QTTN01000001">
    <property type="protein sequence ID" value="REE94586.1"/>
    <property type="molecule type" value="Genomic_DNA"/>
</dbReference>
<dbReference type="OrthoDB" id="9760240at2"/>
<dbReference type="InterPro" id="IPR006626">
    <property type="entry name" value="PbH1"/>
</dbReference>
<protein>
    <submittedName>
        <fullName evidence="2">Parallel beta helix pectate lyase-like protein</fullName>
    </submittedName>
</protein>
<gene>
    <name evidence="2" type="ORF">A8990_101382</name>
</gene>
<organism evidence="2 3">
    <name type="scientific">Paenibacillus taihuensis</name>
    <dbReference type="NCBI Taxonomy" id="1156355"/>
    <lineage>
        <taxon>Bacteria</taxon>
        <taxon>Bacillati</taxon>
        <taxon>Bacillota</taxon>
        <taxon>Bacilli</taxon>
        <taxon>Bacillales</taxon>
        <taxon>Paenibacillaceae</taxon>
        <taxon>Paenibacillus</taxon>
    </lineage>
</organism>
<dbReference type="SUPFAM" id="SSF51126">
    <property type="entry name" value="Pectin lyase-like"/>
    <property type="match status" value="1"/>
</dbReference>
<accession>A0A3D9SFA5</accession>
<dbReference type="InterPro" id="IPR012334">
    <property type="entry name" value="Pectin_lyas_fold"/>
</dbReference>
<sequence length="669" mass="73812">MAEQQTRTELQLYVAPHGSDTNAGTEAAPVRTLSEALARTREAAGSEDKRIIVRAGEYEDVSLVLTAADSGLTIEAYPNEHPVLYGGSFITNWQREGDWLTAQLDGVSADDRSRDFRMIEANGTYRQRARLPEQGAFRHLNEFDVEWLSTFAGGWKRPPAEEEMMTLRVRSSDVGAWLDPNNAELTVFHEWDESLVGVAQVEEASKGNAESAIEGGSDGVTAIRFANAPGHPPGAFYKRNDNAMTYVAWNVREGLRQPGQWYLDRTAGKLVYWPLPEEIERPEALRLIAPAKEQLLRLEAGANRIRIAGLTFACAATALSAGGFGAIHVSAAIDAEEVEDVAFDRVTVRNTGGWAFKLSGMHIKLTECHIHHTGAGGIQWSGEDITLERSRIHDVGLVYSSAIAVNGDGTGHTISHNEIHDTPYSGISTTSSNTTISGNLLYNTMNFMKDGSAIYLSWHSDQVTVSGNAVFAKSKEHVRRYAYYLDEKCTNCTVVRNLAVNLGLPMLSHMTRGSRYISNIFLDRGPQVLSFYNSYGLAFERNVLVAESIEFISPQGNPNKLPSEEYDAHPYMGTFTTADGITSFRDNVLHSRTGSRVFREVLHYTKINEWELEEQDGNVFADPGLMGADQGEISFASAQSVTEPRGIEPLSFADVGCQGRYEEIFEAFK</sequence>
<dbReference type="InterPro" id="IPR011050">
    <property type="entry name" value="Pectin_lyase_fold/virulence"/>
</dbReference>
<reference evidence="2 3" key="1">
    <citation type="submission" date="2018-08" db="EMBL/GenBank/DDBJ databases">
        <title>Genomic Encyclopedia of Type Strains, Phase III (KMG-III): the genomes of soil and plant-associated and newly described type strains.</title>
        <authorList>
            <person name="Whitman W."/>
        </authorList>
    </citation>
    <scope>NUCLEOTIDE SEQUENCE [LARGE SCALE GENOMIC DNA]</scope>
    <source>
        <strain evidence="2 3">CGMCC 1.10966</strain>
    </source>
</reference>
<dbReference type="RefSeq" id="WP_116187292.1">
    <property type="nucleotide sequence ID" value="NZ_QTTN01000001.1"/>
</dbReference>
<proteinExistence type="predicted"/>
<dbReference type="Pfam" id="PF13229">
    <property type="entry name" value="Beta_helix"/>
    <property type="match status" value="1"/>
</dbReference>
<evidence type="ECO:0000259" key="1">
    <source>
        <dbReference type="Pfam" id="PF13229"/>
    </source>
</evidence>
<dbReference type="PANTHER" id="PTHR36453">
    <property type="entry name" value="SECRETED PROTEIN-RELATED"/>
    <property type="match status" value="1"/>
</dbReference>
<comment type="caution">
    <text evidence="2">The sequence shown here is derived from an EMBL/GenBank/DDBJ whole genome shotgun (WGS) entry which is preliminary data.</text>
</comment>